<feature type="region of interest" description="Disordered" evidence="1">
    <location>
        <begin position="440"/>
        <end position="463"/>
    </location>
</feature>
<feature type="transmembrane region" description="Helical" evidence="2">
    <location>
        <begin position="166"/>
        <end position="185"/>
    </location>
</feature>
<protein>
    <submittedName>
        <fullName evidence="4">Major facilitator superfamily transporter</fullName>
    </submittedName>
</protein>
<accession>A0A9K3KER3</accession>
<name>A0A9K3KER3_9STRA</name>
<evidence type="ECO:0000313" key="5">
    <source>
        <dbReference type="Proteomes" id="UP000693970"/>
    </source>
</evidence>
<evidence type="ECO:0000313" key="4">
    <source>
        <dbReference type="EMBL" id="KAG7341881.1"/>
    </source>
</evidence>
<dbReference type="OrthoDB" id="10021397at2759"/>
<dbReference type="CDD" id="cd06174">
    <property type="entry name" value="MFS"/>
    <property type="match status" value="1"/>
</dbReference>
<keyword evidence="5" id="KW-1185">Reference proteome</keyword>
<feature type="transmembrane region" description="Helical" evidence="2">
    <location>
        <begin position="40"/>
        <end position="60"/>
    </location>
</feature>
<evidence type="ECO:0000256" key="3">
    <source>
        <dbReference type="SAM" id="SignalP"/>
    </source>
</evidence>
<reference evidence="4" key="1">
    <citation type="journal article" date="2021" name="Sci. Rep.">
        <title>Diploid genomic architecture of Nitzschia inconspicua, an elite biomass production diatom.</title>
        <authorList>
            <person name="Oliver A."/>
            <person name="Podell S."/>
            <person name="Pinowska A."/>
            <person name="Traller J.C."/>
            <person name="Smith S.R."/>
            <person name="McClure R."/>
            <person name="Beliaev A."/>
            <person name="Bohutskyi P."/>
            <person name="Hill E.A."/>
            <person name="Rabines A."/>
            <person name="Zheng H."/>
            <person name="Allen L.Z."/>
            <person name="Kuo A."/>
            <person name="Grigoriev I.V."/>
            <person name="Allen A.E."/>
            <person name="Hazlebeck D."/>
            <person name="Allen E.E."/>
        </authorList>
    </citation>
    <scope>NUCLEOTIDE SEQUENCE</scope>
    <source>
        <strain evidence="4">Hildebrandi</strain>
    </source>
</reference>
<proteinExistence type="predicted"/>
<dbReference type="PANTHER" id="PTHR23539">
    <property type="entry name" value="MFS TRANSPORTER"/>
    <property type="match status" value="1"/>
</dbReference>
<evidence type="ECO:0000256" key="2">
    <source>
        <dbReference type="SAM" id="Phobius"/>
    </source>
</evidence>
<evidence type="ECO:0000256" key="1">
    <source>
        <dbReference type="SAM" id="MobiDB-lite"/>
    </source>
</evidence>
<feature type="chain" id="PRO_5044312951" evidence="3">
    <location>
        <begin position="22"/>
        <end position="463"/>
    </location>
</feature>
<gene>
    <name evidence="4" type="ORF">IV203_006973</name>
</gene>
<dbReference type="PANTHER" id="PTHR23539:SF1">
    <property type="entry name" value="MAJOR FACILITATOR SUPERFAMILY (MFS) PROFILE DOMAIN-CONTAINING PROTEIN"/>
    <property type="match status" value="1"/>
</dbReference>
<dbReference type="InterPro" id="IPR011701">
    <property type="entry name" value="MFS"/>
</dbReference>
<feature type="transmembrane region" description="Helical" evidence="2">
    <location>
        <begin position="72"/>
        <end position="90"/>
    </location>
</feature>
<feature type="transmembrane region" description="Helical" evidence="2">
    <location>
        <begin position="110"/>
        <end position="127"/>
    </location>
</feature>
<dbReference type="GO" id="GO:0022857">
    <property type="term" value="F:transmembrane transporter activity"/>
    <property type="evidence" value="ECO:0007669"/>
    <property type="project" value="InterPro"/>
</dbReference>
<dbReference type="Pfam" id="PF07690">
    <property type="entry name" value="MFS_1"/>
    <property type="match status" value="1"/>
</dbReference>
<feature type="transmembrane region" description="Helical" evidence="2">
    <location>
        <begin position="139"/>
        <end position="160"/>
    </location>
</feature>
<keyword evidence="2" id="KW-1133">Transmembrane helix</keyword>
<keyword evidence="2" id="KW-0472">Membrane</keyword>
<feature type="transmembrane region" description="Helical" evidence="2">
    <location>
        <begin position="411"/>
        <end position="432"/>
    </location>
</feature>
<keyword evidence="2" id="KW-0812">Transmembrane</keyword>
<reference evidence="4" key="2">
    <citation type="submission" date="2021-04" db="EMBL/GenBank/DDBJ databases">
        <authorList>
            <person name="Podell S."/>
        </authorList>
    </citation>
    <scope>NUCLEOTIDE SEQUENCE</scope>
    <source>
        <strain evidence="4">Hildebrandi</strain>
    </source>
</reference>
<feature type="transmembrane region" description="Helical" evidence="2">
    <location>
        <begin position="380"/>
        <end position="399"/>
    </location>
</feature>
<keyword evidence="3" id="KW-0732">Signal</keyword>
<dbReference type="EMBL" id="JAGRRH010000025">
    <property type="protein sequence ID" value="KAG7341881.1"/>
    <property type="molecule type" value="Genomic_DNA"/>
</dbReference>
<dbReference type="AlphaFoldDB" id="A0A9K3KER3"/>
<feature type="transmembrane region" description="Helical" evidence="2">
    <location>
        <begin position="288"/>
        <end position="307"/>
    </location>
</feature>
<organism evidence="4 5">
    <name type="scientific">Nitzschia inconspicua</name>
    <dbReference type="NCBI Taxonomy" id="303405"/>
    <lineage>
        <taxon>Eukaryota</taxon>
        <taxon>Sar</taxon>
        <taxon>Stramenopiles</taxon>
        <taxon>Ochrophyta</taxon>
        <taxon>Bacillariophyta</taxon>
        <taxon>Bacillariophyceae</taxon>
        <taxon>Bacillariophycidae</taxon>
        <taxon>Bacillariales</taxon>
        <taxon>Bacillariaceae</taxon>
        <taxon>Nitzschia</taxon>
    </lineage>
</organism>
<dbReference type="Proteomes" id="UP000693970">
    <property type="component" value="Unassembled WGS sequence"/>
</dbReference>
<feature type="transmembrane region" description="Helical" evidence="2">
    <location>
        <begin position="319"/>
        <end position="338"/>
    </location>
</feature>
<feature type="transmembrane region" description="Helical" evidence="2">
    <location>
        <begin position="247"/>
        <end position="268"/>
    </location>
</feature>
<sequence length="463" mass="49649">MLSPTISFLLVSFSLGELGDGLNIFQGIYLVSLGWNEGAVGTALSLMGFTALAVQTIAGDVIDKTNFDRRKFLSIASVATALSASMIFFVQPGNTQHGLIFISKIIEGVSSSFIGPCLGALTLATFGPHHFDAVMASNALWGHIGSCVAAVLAGIVAYFMYPDIKFCFLVIAASALSAVFFVQFLPEGDRLMGRGFQGKQALDEFGHVEQLQGNDRKFPEEGLGKADSMTEIPQPSTYWEVISDKRCFLLCLTGFFFHFANANVLLVLGELMGGEGEDGGASQAAIPLIAGAIVLAQITMAVATWAGDKLTHRGVGRKPLFMAGIITLPIRCALIIYWKDASEAFLLSTQILDGLGGGFFGLIHPFLVADMSFGTGRFNLMMGLTASTFGLGATLSNFLGQNIVERYGHVASLTASLILSFVPIIIFGCFMPETLGDRDHNRTKKSKTIHSEQEETSYVNMPL</sequence>
<feature type="signal peptide" evidence="3">
    <location>
        <begin position="1"/>
        <end position="21"/>
    </location>
</feature>
<comment type="caution">
    <text evidence="4">The sequence shown here is derived from an EMBL/GenBank/DDBJ whole genome shotgun (WGS) entry which is preliminary data.</text>
</comment>